<dbReference type="GO" id="GO:0005829">
    <property type="term" value="C:cytosol"/>
    <property type="evidence" value="ECO:0007669"/>
    <property type="project" value="TreeGrafter"/>
</dbReference>
<dbReference type="GO" id="GO:0004798">
    <property type="term" value="F:dTMP kinase activity"/>
    <property type="evidence" value="ECO:0007669"/>
    <property type="project" value="UniProtKB-UniRule"/>
</dbReference>
<evidence type="ECO:0000256" key="10">
    <source>
        <dbReference type="ARBA" id="ARBA00057735"/>
    </source>
</evidence>
<evidence type="ECO:0000256" key="8">
    <source>
        <dbReference type="ARBA" id="ARBA00022840"/>
    </source>
</evidence>
<evidence type="ECO:0000256" key="1">
    <source>
        <dbReference type="ARBA" id="ARBA00009776"/>
    </source>
</evidence>
<feature type="binding site" evidence="11">
    <location>
        <begin position="7"/>
        <end position="14"/>
    </location>
    <ligand>
        <name>ATP</name>
        <dbReference type="ChEBI" id="CHEBI:30616"/>
    </ligand>
</feature>
<name>A0A2K8NSA3_9MOLU</name>
<dbReference type="CDD" id="cd01672">
    <property type="entry name" value="TMPK"/>
    <property type="match status" value="1"/>
</dbReference>
<dbReference type="RefSeq" id="WP_100609795.1">
    <property type="nucleotide sequence ID" value="NZ_CP024962.1"/>
</dbReference>
<reference evidence="12 13" key="1">
    <citation type="submission" date="2017-11" db="EMBL/GenBank/DDBJ databases">
        <title>Genome sequence of Entomoplasma freundtii BARC 318 (ATCC 51999).</title>
        <authorList>
            <person name="Lo W.-S."/>
            <person name="Gasparich G.E."/>
            <person name="Kuo C.-H."/>
        </authorList>
    </citation>
    <scope>NUCLEOTIDE SEQUENCE [LARGE SCALE GENOMIC DNA]</scope>
    <source>
        <strain evidence="12 13">BARC 318</strain>
    </source>
</reference>
<dbReference type="InterPro" id="IPR027417">
    <property type="entry name" value="P-loop_NTPase"/>
</dbReference>
<keyword evidence="5 11" id="KW-0545">Nucleotide biosynthesis</keyword>
<dbReference type="FunFam" id="3.40.50.300:FF:000225">
    <property type="entry name" value="Thymidylate kinase"/>
    <property type="match status" value="1"/>
</dbReference>
<dbReference type="HAMAP" id="MF_00165">
    <property type="entry name" value="Thymidylate_kinase"/>
    <property type="match status" value="1"/>
</dbReference>
<dbReference type="InterPro" id="IPR018094">
    <property type="entry name" value="Thymidylate_kinase"/>
</dbReference>
<dbReference type="GO" id="GO:0006235">
    <property type="term" value="P:dTTP biosynthetic process"/>
    <property type="evidence" value="ECO:0007669"/>
    <property type="project" value="UniProtKB-UniRule"/>
</dbReference>
<dbReference type="Proteomes" id="UP000232222">
    <property type="component" value="Chromosome"/>
</dbReference>
<comment type="function">
    <text evidence="10 11">Phosphorylation of dTMP to form dTDP in both de novo and salvage pathways of dTTP synthesis.</text>
</comment>
<evidence type="ECO:0000256" key="2">
    <source>
        <dbReference type="ARBA" id="ARBA00012980"/>
    </source>
</evidence>
<evidence type="ECO:0000256" key="5">
    <source>
        <dbReference type="ARBA" id="ARBA00022727"/>
    </source>
</evidence>
<dbReference type="SUPFAM" id="SSF52540">
    <property type="entry name" value="P-loop containing nucleoside triphosphate hydrolases"/>
    <property type="match status" value="1"/>
</dbReference>
<keyword evidence="13" id="KW-1185">Reference proteome</keyword>
<gene>
    <name evidence="11 12" type="primary">tmk</name>
    <name evidence="12" type="ORF">EFREU_v1c07000</name>
</gene>
<dbReference type="PROSITE" id="PS01331">
    <property type="entry name" value="THYMIDYLATE_KINASE"/>
    <property type="match status" value="1"/>
</dbReference>
<dbReference type="EC" id="2.7.4.9" evidence="2 11"/>
<dbReference type="AlphaFoldDB" id="A0A2K8NSA3"/>
<dbReference type="NCBIfam" id="TIGR00041">
    <property type="entry name" value="DTMP_kinase"/>
    <property type="match status" value="1"/>
</dbReference>
<evidence type="ECO:0000256" key="6">
    <source>
        <dbReference type="ARBA" id="ARBA00022741"/>
    </source>
</evidence>
<dbReference type="GO" id="GO:0005524">
    <property type="term" value="F:ATP binding"/>
    <property type="evidence" value="ECO:0007669"/>
    <property type="project" value="UniProtKB-UniRule"/>
</dbReference>
<dbReference type="GO" id="GO:0006227">
    <property type="term" value="P:dUDP biosynthetic process"/>
    <property type="evidence" value="ECO:0007669"/>
    <property type="project" value="TreeGrafter"/>
</dbReference>
<keyword evidence="6 11" id="KW-0547">Nucleotide-binding</keyword>
<keyword evidence="7 11" id="KW-0418">Kinase</keyword>
<comment type="catalytic activity">
    <reaction evidence="9 11">
        <text>dTMP + ATP = dTDP + ADP</text>
        <dbReference type="Rhea" id="RHEA:13517"/>
        <dbReference type="ChEBI" id="CHEBI:30616"/>
        <dbReference type="ChEBI" id="CHEBI:58369"/>
        <dbReference type="ChEBI" id="CHEBI:63528"/>
        <dbReference type="ChEBI" id="CHEBI:456216"/>
        <dbReference type="EC" id="2.7.4.9"/>
    </reaction>
</comment>
<evidence type="ECO:0000256" key="9">
    <source>
        <dbReference type="ARBA" id="ARBA00048743"/>
    </source>
</evidence>
<dbReference type="PANTHER" id="PTHR10344:SF4">
    <property type="entry name" value="UMP-CMP KINASE 2, MITOCHONDRIAL"/>
    <property type="match status" value="1"/>
</dbReference>
<evidence type="ECO:0000256" key="7">
    <source>
        <dbReference type="ARBA" id="ARBA00022777"/>
    </source>
</evidence>
<dbReference type="PANTHER" id="PTHR10344">
    <property type="entry name" value="THYMIDYLATE KINASE"/>
    <property type="match status" value="1"/>
</dbReference>
<dbReference type="InterPro" id="IPR039430">
    <property type="entry name" value="Thymidylate_kin-like_dom"/>
</dbReference>
<dbReference type="Pfam" id="PF02223">
    <property type="entry name" value="Thymidylate_kin"/>
    <property type="match status" value="1"/>
</dbReference>
<organism evidence="12 13">
    <name type="scientific">Entomoplasma freundtii</name>
    <dbReference type="NCBI Taxonomy" id="74700"/>
    <lineage>
        <taxon>Bacteria</taxon>
        <taxon>Bacillati</taxon>
        <taxon>Mycoplasmatota</taxon>
        <taxon>Mollicutes</taxon>
        <taxon>Entomoplasmatales</taxon>
        <taxon>Entomoplasmataceae</taxon>
        <taxon>Entomoplasma</taxon>
    </lineage>
</organism>
<dbReference type="KEGG" id="efr:EFREU_v1c07000"/>
<dbReference type="EMBL" id="CP024962">
    <property type="protein sequence ID" value="ATZ16720.1"/>
    <property type="molecule type" value="Genomic_DNA"/>
</dbReference>
<protein>
    <recommendedName>
        <fullName evidence="3 11">Thymidylate kinase</fullName>
        <ecNumber evidence="2 11">2.7.4.9</ecNumber>
    </recommendedName>
    <alternativeName>
        <fullName evidence="11">dTMP kinase</fullName>
    </alternativeName>
</protein>
<evidence type="ECO:0000256" key="11">
    <source>
        <dbReference type="HAMAP-Rule" id="MF_00165"/>
    </source>
</evidence>
<dbReference type="OrthoDB" id="9774907at2"/>
<evidence type="ECO:0000313" key="12">
    <source>
        <dbReference type="EMBL" id="ATZ16720.1"/>
    </source>
</evidence>
<dbReference type="Gene3D" id="3.40.50.300">
    <property type="entry name" value="P-loop containing nucleotide triphosphate hydrolases"/>
    <property type="match status" value="1"/>
</dbReference>
<evidence type="ECO:0000256" key="3">
    <source>
        <dbReference type="ARBA" id="ARBA00017144"/>
    </source>
</evidence>
<sequence>MFITIEGVDGSGKTTAIKKVAEKLEKAGYEVLLTREPGGEKISEQIRHLILADQSEGMDPWTEALLYLAARREHLSKVIIPALKANKIVISDRFMDSTSAYQGHGRGLGLEAVDTIQRVVVGDYVPNLTIYFDLDPQEAQRRLKTATKTKNRFDLEKKEFKDLVREGYQKLLQKYPDRFRVVDANQSLDNVEDQISRLIFEALENANHPVSSKTN</sequence>
<evidence type="ECO:0000256" key="4">
    <source>
        <dbReference type="ARBA" id="ARBA00022679"/>
    </source>
</evidence>
<accession>A0A2K8NSA3</accession>
<dbReference type="GO" id="GO:0006233">
    <property type="term" value="P:dTDP biosynthetic process"/>
    <property type="evidence" value="ECO:0007669"/>
    <property type="project" value="InterPro"/>
</dbReference>
<dbReference type="InterPro" id="IPR018095">
    <property type="entry name" value="Thymidylate_kin_CS"/>
</dbReference>
<keyword evidence="4 11" id="KW-0808">Transferase</keyword>
<comment type="similarity">
    <text evidence="1 11">Belongs to the thymidylate kinase family.</text>
</comment>
<proteinExistence type="inferred from homology"/>
<evidence type="ECO:0000313" key="13">
    <source>
        <dbReference type="Proteomes" id="UP000232222"/>
    </source>
</evidence>
<keyword evidence="8 11" id="KW-0067">ATP-binding</keyword>